<reference evidence="9" key="1">
    <citation type="submission" date="2016-01" db="EMBL/GenBank/DDBJ databases">
        <authorList>
            <person name="Mitreva M."/>
            <person name="Pepin K.H."/>
            <person name="Mihindukulasuriya K.A."/>
            <person name="Fulton R."/>
            <person name="Fronick C."/>
            <person name="O'Laughlin M."/>
            <person name="Miner T."/>
            <person name="Herter B."/>
            <person name="Rosa B.A."/>
            <person name="Cordes M."/>
            <person name="Tomlinson C."/>
            <person name="Wollam A."/>
            <person name="Palsikar V.B."/>
            <person name="Mardis E.R."/>
            <person name="Wilson R.K."/>
        </authorList>
    </citation>
    <scope>NUCLEOTIDE SEQUENCE [LARGE SCALE GENOMIC DNA]</scope>
    <source>
        <strain evidence="9">DNF00896</strain>
    </source>
</reference>
<evidence type="ECO:0000256" key="1">
    <source>
        <dbReference type="ARBA" id="ARBA00004651"/>
    </source>
</evidence>
<sequence>MTEKKENRMGVMPIGKLLFSMSTPMVISFLVQSLYNIVDSIFVARYSPDALAAVSLAYPIQILMIAVSVGTGVGVNALLSRLLGEGKKDRAKVTADNAVLLAIAASIAFAIFGAIGTKAFFDAQTKSESIRSLGYSYLSIVSIFSFGLILEVTYERILQSTGKTIYNMITQGIGAIINIILDPILIFGLLGAPKLGIAGAAIATVTGQIVAMILSFIFNMKYNEEVNISFGKHIFKPDFVIIKDIYKVGIPSIAMQSMSTLMMLGLNKILVTYSDMAVNVLGIYYKLQSFVFMPIFGLNNGMTPIVAYNYGARNKDRIIKALKYSFMTSIVIMVIGTAIFWIFPKELMMLFSPNEEMMKLGIPALRICSLCFILAAFDVIAIATFQSLGNGMYALYASFLRQLVLILPFAYVLSKMFGLEAVWYSIPLAELGCAFFDIYLMKKIYNKKVANL</sequence>
<dbReference type="STRING" id="467210.HMPREF1866_02736"/>
<name>A0A133ZC16_9FIRM</name>
<dbReference type="EMBL" id="LSDA01000144">
    <property type="protein sequence ID" value="KXB52977.1"/>
    <property type="molecule type" value="Genomic_DNA"/>
</dbReference>
<dbReference type="GO" id="GO:0042910">
    <property type="term" value="F:xenobiotic transmembrane transporter activity"/>
    <property type="evidence" value="ECO:0007669"/>
    <property type="project" value="InterPro"/>
</dbReference>
<feature type="transmembrane region" description="Helical" evidence="7">
    <location>
        <begin position="58"/>
        <end position="79"/>
    </location>
</feature>
<evidence type="ECO:0000256" key="3">
    <source>
        <dbReference type="ARBA" id="ARBA00022475"/>
    </source>
</evidence>
<dbReference type="PANTHER" id="PTHR43549">
    <property type="entry name" value="MULTIDRUG RESISTANCE PROTEIN YPNP-RELATED"/>
    <property type="match status" value="1"/>
</dbReference>
<dbReference type="CDD" id="cd13144">
    <property type="entry name" value="MATE_like_4"/>
    <property type="match status" value="1"/>
</dbReference>
<feature type="transmembrane region" description="Helical" evidence="7">
    <location>
        <begin position="265"/>
        <end position="285"/>
    </location>
</feature>
<keyword evidence="6 7" id="KW-0472">Membrane</keyword>
<dbReference type="GO" id="GO:0005886">
    <property type="term" value="C:plasma membrane"/>
    <property type="evidence" value="ECO:0007669"/>
    <property type="project" value="UniProtKB-SubCell"/>
</dbReference>
<proteinExistence type="predicted"/>
<keyword evidence="3" id="KW-1003">Cell membrane</keyword>
<feature type="transmembrane region" description="Helical" evidence="7">
    <location>
        <begin position="165"/>
        <end position="190"/>
    </location>
</feature>
<dbReference type="InterPro" id="IPR048279">
    <property type="entry name" value="MdtK-like"/>
</dbReference>
<feature type="transmembrane region" description="Helical" evidence="7">
    <location>
        <begin position="363"/>
        <end position="385"/>
    </location>
</feature>
<gene>
    <name evidence="8" type="ORF">HMPREF1866_02736</name>
</gene>
<evidence type="ECO:0000313" key="9">
    <source>
        <dbReference type="Proteomes" id="UP000070394"/>
    </source>
</evidence>
<comment type="caution">
    <text evidence="8">The sequence shown here is derived from an EMBL/GenBank/DDBJ whole genome shotgun (WGS) entry which is preliminary data.</text>
</comment>
<dbReference type="RefSeq" id="WP_060932266.1">
    <property type="nucleotide sequence ID" value="NZ_KQ959849.1"/>
</dbReference>
<feature type="transmembrane region" description="Helical" evidence="7">
    <location>
        <begin position="17"/>
        <end position="38"/>
    </location>
</feature>
<evidence type="ECO:0000256" key="2">
    <source>
        <dbReference type="ARBA" id="ARBA00022448"/>
    </source>
</evidence>
<dbReference type="AlphaFoldDB" id="A0A133ZC16"/>
<protein>
    <submittedName>
        <fullName evidence="8">MATE efflux family protein</fullName>
    </submittedName>
</protein>
<keyword evidence="4 7" id="KW-0812">Transmembrane</keyword>
<dbReference type="NCBIfam" id="TIGR00797">
    <property type="entry name" value="matE"/>
    <property type="match status" value="1"/>
</dbReference>
<organism evidence="8 9">
    <name type="scientific">Lachnoanaerobaculum saburreum</name>
    <dbReference type="NCBI Taxonomy" id="467210"/>
    <lineage>
        <taxon>Bacteria</taxon>
        <taxon>Bacillati</taxon>
        <taxon>Bacillota</taxon>
        <taxon>Clostridia</taxon>
        <taxon>Lachnospirales</taxon>
        <taxon>Lachnospiraceae</taxon>
        <taxon>Lachnoanaerobaculum</taxon>
    </lineage>
</organism>
<feature type="transmembrane region" description="Helical" evidence="7">
    <location>
        <begin position="99"/>
        <end position="121"/>
    </location>
</feature>
<feature type="transmembrane region" description="Helical" evidence="7">
    <location>
        <begin position="422"/>
        <end position="440"/>
    </location>
</feature>
<dbReference type="InterPro" id="IPR052031">
    <property type="entry name" value="Membrane_Transporter-Flippase"/>
</dbReference>
<dbReference type="InterPro" id="IPR002528">
    <property type="entry name" value="MATE_fam"/>
</dbReference>
<feature type="transmembrane region" description="Helical" evidence="7">
    <location>
        <begin position="196"/>
        <end position="218"/>
    </location>
</feature>
<feature type="transmembrane region" description="Helical" evidence="7">
    <location>
        <begin position="324"/>
        <end position="343"/>
    </location>
</feature>
<feature type="transmembrane region" description="Helical" evidence="7">
    <location>
        <begin position="291"/>
        <end position="312"/>
    </location>
</feature>
<dbReference type="PATRIC" id="fig|467210.3.peg.2713"/>
<evidence type="ECO:0000256" key="4">
    <source>
        <dbReference type="ARBA" id="ARBA00022692"/>
    </source>
</evidence>
<evidence type="ECO:0000313" key="8">
    <source>
        <dbReference type="EMBL" id="KXB52977.1"/>
    </source>
</evidence>
<dbReference type="PIRSF" id="PIRSF006603">
    <property type="entry name" value="DinF"/>
    <property type="match status" value="1"/>
</dbReference>
<dbReference type="PANTHER" id="PTHR43549:SF2">
    <property type="entry name" value="MULTIDRUG RESISTANCE PROTEIN NORM-RELATED"/>
    <property type="match status" value="1"/>
</dbReference>
<keyword evidence="9" id="KW-1185">Reference proteome</keyword>
<comment type="subcellular location">
    <subcellularLocation>
        <location evidence="1">Cell membrane</location>
        <topology evidence="1">Multi-pass membrane protein</topology>
    </subcellularLocation>
</comment>
<evidence type="ECO:0000256" key="6">
    <source>
        <dbReference type="ARBA" id="ARBA00023136"/>
    </source>
</evidence>
<feature type="transmembrane region" description="Helical" evidence="7">
    <location>
        <begin position="133"/>
        <end position="153"/>
    </location>
</feature>
<dbReference type="Proteomes" id="UP000070394">
    <property type="component" value="Unassembled WGS sequence"/>
</dbReference>
<dbReference type="GO" id="GO:0015297">
    <property type="term" value="F:antiporter activity"/>
    <property type="evidence" value="ECO:0007669"/>
    <property type="project" value="InterPro"/>
</dbReference>
<keyword evidence="2" id="KW-0813">Transport</keyword>
<accession>A0A133ZC16</accession>
<evidence type="ECO:0000256" key="7">
    <source>
        <dbReference type="SAM" id="Phobius"/>
    </source>
</evidence>
<evidence type="ECO:0000256" key="5">
    <source>
        <dbReference type="ARBA" id="ARBA00022989"/>
    </source>
</evidence>
<feature type="transmembrane region" description="Helical" evidence="7">
    <location>
        <begin position="392"/>
        <end position="410"/>
    </location>
</feature>
<dbReference type="OrthoDB" id="9811110at2"/>
<dbReference type="Pfam" id="PF01554">
    <property type="entry name" value="MatE"/>
    <property type="match status" value="2"/>
</dbReference>
<keyword evidence="5 7" id="KW-1133">Transmembrane helix</keyword>